<keyword evidence="5 9" id="KW-0808">Transferase</keyword>
<comment type="subcellular location">
    <subcellularLocation>
        <location evidence="9">Cytoplasm</location>
    </subcellularLocation>
</comment>
<dbReference type="EMBL" id="JANQAO010000002">
    <property type="protein sequence ID" value="MDM5147625.1"/>
    <property type="molecule type" value="Genomic_DNA"/>
</dbReference>
<evidence type="ECO:0000256" key="8">
    <source>
        <dbReference type="ARBA" id="ARBA00022840"/>
    </source>
</evidence>
<dbReference type="InterPro" id="IPR001576">
    <property type="entry name" value="Phosphoglycerate_kinase"/>
</dbReference>
<comment type="caution">
    <text evidence="9">Lacks conserved residue(s) required for the propagation of feature annotation.</text>
</comment>
<comment type="pathway">
    <text evidence="9">Carbohydrate degradation; glycolysis; pyruvate from D-glyceraldehyde 3-phosphate: step 2/5.</text>
</comment>
<evidence type="ECO:0000256" key="9">
    <source>
        <dbReference type="HAMAP-Rule" id="MF_00145"/>
    </source>
</evidence>
<feature type="binding site" evidence="9">
    <location>
        <position position="39"/>
    </location>
    <ligand>
        <name>substrate</name>
    </ligand>
</feature>
<comment type="similarity">
    <text evidence="2 9 10">Belongs to the phosphoglycerate kinase family.</text>
</comment>
<evidence type="ECO:0000256" key="3">
    <source>
        <dbReference type="ARBA" id="ARBA00011245"/>
    </source>
</evidence>
<feature type="binding site" evidence="9">
    <location>
        <position position="318"/>
    </location>
    <ligand>
        <name>ATP</name>
        <dbReference type="ChEBI" id="CHEBI:30616"/>
    </ligand>
</feature>
<reference evidence="11" key="2">
    <citation type="journal article" date="2023" name="Microbiome">
        <title>Synthase-selected sorting approach identifies a beta-lactone synthase in a nudibranch symbiotic bacterium.</title>
        <authorList>
            <person name="Dzunkova M."/>
            <person name="La Clair J.J."/>
            <person name="Tyml T."/>
            <person name="Doud D."/>
            <person name="Schulz F."/>
            <person name="Piquer-Esteban S."/>
            <person name="Porcel Sanchis D."/>
            <person name="Osborn A."/>
            <person name="Robinson D."/>
            <person name="Louie K.B."/>
            <person name="Bowen B.P."/>
            <person name="Bowers R.M."/>
            <person name="Lee J."/>
            <person name="Arnau V."/>
            <person name="Diaz-Villanueva W."/>
            <person name="Stepanauskas R."/>
            <person name="Gosliner T."/>
            <person name="Date S.V."/>
            <person name="Northen T.R."/>
            <person name="Cheng J.F."/>
            <person name="Burkart M.D."/>
            <person name="Woyke T."/>
        </authorList>
    </citation>
    <scope>NUCLEOTIDE SEQUENCE</scope>
    <source>
        <strain evidence="11">Df01</strain>
    </source>
</reference>
<keyword evidence="6 9" id="KW-0547">Nucleotide-binding</keyword>
<dbReference type="GO" id="GO:0016301">
    <property type="term" value="F:kinase activity"/>
    <property type="evidence" value="ECO:0007669"/>
    <property type="project" value="UniProtKB-KW"/>
</dbReference>
<dbReference type="PIRSF" id="PIRSF000724">
    <property type="entry name" value="Pgk"/>
    <property type="match status" value="1"/>
</dbReference>
<feature type="binding site" evidence="9">
    <location>
        <begin position="24"/>
        <end position="26"/>
    </location>
    <ligand>
        <name>substrate</name>
    </ligand>
</feature>
<name>A0ABT7QM14_9GAMM</name>
<feature type="binding site" evidence="9">
    <location>
        <position position="148"/>
    </location>
    <ligand>
        <name>substrate</name>
    </ligand>
</feature>
<comment type="catalytic activity">
    <reaction evidence="1 9 10">
        <text>(2R)-3-phosphoglycerate + ATP = (2R)-3-phospho-glyceroyl phosphate + ADP</text>
        <dbReference type="Rhea" id="RHEA:14801"/>
        <dbReference type="ChEBI" id="CHEBI:30616"/>
        <dbReference type="ChEBI" id="CHEBI:57604"/>
        <dbReference type="ChEBI" id="CHEBI:58272"/>
        <dbReference type="ChEBI" id="CHEBI:456216"/>
        <dbReference type="EC" id="2.7.2.3"/>
    </reaction>
</comment>
<evidence type="ECO:0000313" key="12">
    <source>
        <dbReference type="Proteomes" id="UP001168167"/>
    </source>
</evidence>
<accession>A0ABT7QM14</accession>
<keyword evidence="8 9" id="KW-0067">ATP-binding</keyword>
<dbReference type="PRINTS" id="PR00477">
    <property type="entry name" value="PHGLYCKINASE"/>
</dbReference>
<comment type="caution">
    <text evidence="11">The sequence shown here is derived from an EMBL/GenBank/DDBJ whole genome shotgun (WGS) entry which is preliminary data.</text>
</comment>
<evidence type="ECO:0000256" key="2">
    <source>
        <dbReference type="ARBA" id="ARBA00008982"/>
    </source>
</evidence>
<keyword evidence="7 9" id="KW-0418">Kinase</keyword>
<proteinExistence type="inferred from homology"/>
<dbReference type="InterPro" id="IPR015824">
    <property type="entry name" value="Phosphoglycerate_kinase_N"/>
</dbReference>
<keyword evidence="9" id="KW-0963">Cytoplasm</keyword>
<dbReference type="InterPro" id="IPR036043">
    <property type="entry name" value="Phosphoglycerate_kinase_sf"/>
</dbReference>
<dbReference type="EC" id="2.7.2.3" evidence="4 9"/>
<dbReference type="Pfam" id="PF00162">
    <property type="entry name" value="PGK"/>
    <property type="match status" value="1"/>
</dbReference>
<keyword evidence="9" id="KW-0324">Glycolysis</keyword>
<reference evidence="11" key="1">
    <citation type="submission" date="2022-08" db="EMBL/GenBank/DDBJ databases">
        <authorList>
            <person name="Dzunkova M."/>
            <person name="La Clair J."/>
            <person name="Tyml T."/>
            <person name="Doud D."/>
            <person name="Schulz F."/>
            <person name="Piquer S."/>
            <person name="Porcel Sanchis D."/>
            <person name="Osborn A."/>
            <person name="Robinson D."/>
            <person name="Louie K.B."/>
            <person name="Bowen B.P."/>
            <person name="Bowers R."/>
            <person name="Lee J."/>
            <person name="Arnau Llombart V."/>
            <person name="Diaz Villanueva W."/>
            <person name="Gosliner T."/>
            <person name="Northen T."/>
            <person name="Cheng J.-F."/>
            <person name="Burkart M.D."/>
            <person name="Woyke T."/>
        </authorList>
    </citation>
    <scope>NUCLEOTIDE SEQUENCE</scope>
    <source>
        <strain evidence="11">Df01</strain>
    </source>
</reference>
<organism evidence="11 12">
    <name type="scientific">Candidatus Doriopsillibacter californiensis</name>
    <dbReference type="NCBI Taxonomy" id="2970740"/>
    <lineage>
        <taxon>Bacteria</taxon>
        <taxon>Pseudomonadati</taxon>
        <taxon>Pseudomonadota</taxon>
        <taxon>Gammaproteobacteria</taxon>
        <taxon>Candidatus Tethybacterales</taxon>
        <taxon>Candidatus Persebacteraceae</taxon>
        <taxon>Candidatus Doriopsillibacter</taxon>
    </lineage>
</organism>
<evidence type="ECO:0000256" key="4">
    <source>
        <dbReference type="ARBA" id="ARBA00013061"/>
    </source>
</evidence>
<feature type="binding site" evidence="9">
    <location>
        <begin position="344"/>
        <end position="347"/>
    </location>
    <ligand>
        <name>ATP</name>
        <dbReference type="ChEBI" id="CHEBI:30616"/>
    </ligand>
</feature>
<dbReference type="Proteomes" id="UP001168167">
    <property type="component" value="Unassembled WGS sequence"/>
</dbReference>
<evidence type="ECO:0000256" key="7">
    <source>
        <dbReference type="ARBA" id="ARBA00022777"/>
    </source>
</evidence>
<dbReference type="Gene3D" id="3.40.50.1260">
    <property type="entry name" value="Phosphoglycerate kinase, N-terminal domain"/>
    <property type="match status" value="2"/>
</dbReference>
<dbReference type="PANTHER" id="PTHR11406:SF23">
    <property type="entry name" value="PHOSPHOGLYCERATE KINASE 1, CHLOROPLASTIC-RELATED"/>
    <property type="match status" value="1"/>
</dbReference>
<protein>
    <recommendedName>
        <fullName evidence="4 9">Phosphoglycerate kinase</fullName>
        <ecNumber evidence="4 9">2.7.2.3</ecNumber>
    </recommendedName>
</protein>
<feature type="binding site" evidence="9">
    <location>
        <position position="199"/>
    </location>
    <ligand>
        <name>ATP</name>
        <dbReference type="ChEBI" id="CHEBI:30616"/>
    </ligand>
</feature>
<dbReference type="PANTHER" id="PTHR11406">
    <property type="entry name" value="PHOSPHOGLYCERATE KINASE"/>
    <property type="match status" value="1"/>
</dbReference>
<gene>
    <name evidence="9" type="primary">pgk</name>
    <name evidence="11" type="ORF">NQX30_04475</name>
</gene>
<dbReference type="SUPFAM" id="SSF53748">
    <property type="entry name" value="Phosphoglycerate kinase"/>
    <property type="match status" value="1"/>
</dbReference>
<feature type="binding site" evidence="9">
    <location>
        <begin position="62"/>
        <end position="65"/>
    </location>
    <ligand>
        <name>substrate</name>
    </ligand>
</feature>
<dbReference type="HAMAP" id="MF_00145">
    <property type="entry name" value="Phosphoglyc_kinase"/>
    <property type="match status" value="1"/>
</dbReference>
<evidence type="ECO:0000256" key="5">
    <source>
        <dbReference type="ARBA" id="ARBA00022679"/>
    </source>
</evidence>
<evidence type="ECO:0000256" key="6">
    <source>
        <dbReference type="ARBA" id="ARBA00022741"/>
    </source>
</evidence>
<comment type="subunit">
    <text evidence="3 9">Monomer.</text>
</comment>
<feature type="binding site" evidence="9">
    <location>
        <position position="115"/>
    </location>
    <ligand>
        <name>substrate</name>
    </ligand>
</feature>
<evidence type="ECO:0000256" key="10">
    <source>
        <dbReference type="RuleBase" id="RU000532"/>
    </source>
</evidence>
<sequence length="388" mass="40617">MSAFDFYTLTDINWHGKIALLRADFNVPMVDGNCTDDTRIRAALPTIHHILENGGGVLCLSHLGRPRAGEPNPARSLAPVAAQLQNLISQDVVFCRNWPTQQPPPGAVWMLENTRFNVGEKENSPDLAARYATLGDVFVMDAFATAHRAEASTSALAQATSACCAGLLLQAEVEALKKALFNPTKPVVAVVGGAKVSTKLAALNNLMQTCDYLIAGGGIANTLLLAEENPIGNSLAEHDMLGEAKKFLSAHADKTLLPEDVTVVDGSGENIRVLRLSELSDIGDGRIVDVGPAACAAYGRVLAKAGTIIWNGPLGWFEQPPFSAGTRALAAMIAASPAYSLAGGGDTLAAVAQSEVKSGISYLSTGGGAFLQFIEGSPMPGLASVLKR</sequence>
<evidence type="ECO:0000313" key="11">
    <source>
        <dbReference type="EMBL" id="MDM5147625.1"/>
    </source>
</evidence>
<evidence type="ECO:0000256" key="1">
    <source>
        <dbReference type="ARBA" id="ARBA00000642"/>
    </source>
</evidence>
<keyword evidence="12" id="KW-1185">Reference proteome</keyword>